<evidence type="ECO:0000313" key="2">
    <source>
        <dbReference type="EMBL" id="AEI50123.1"/>
    </source>
</evidence>
<reference evidence="2 3" key="2">
    <citation type="journal article" date="2012" name="Stand. Genomic Sci.">
        <title>Complete genome sequence of the aquatic bacterium Runella slithyformis type strain (LSU 4(T)).</title>
        <authorList>
            <person name="Copeland A."/>
            <person name="Zhang X."/>
            <person name="Misra M."/>
            <person name="Lapidus A."/>
            <person name="Nolan M."/>
            <person name="Lucas S."/>
            <person name="Deshpande S."/>
            <person name="Cheng J.F."/>
            <person name="Tapia R."/>
            <person name="Goodwin L.A."/>
            <person name="Pitluck S."/>
            <person name="Liolios K."/>
            <person name="Pagani I."/>
            <person name="Ivanova N."/>
            <person name="Mikhailova N."/>
            <person name="Pati A."/>
            <person name="Chen A."/>
            <person name="Palaniappan K."/>
            <person name="Land M."/>
            <person name="Hauser L."/>
            <person name="Pan C."/>
            <person name="Jeffries C.D."/>
            <person name="Detter J.C."/>
            <person name="Brambilla E.M."/>
            <person name="Rohde M."/>
            <person name="Djao O.D."/>
            <person name="Goker M."/>
            <person name="Sikorski J."/>
            <person name="Tindall B.J."/>
            <person name="Woyke T."/>
            <person name="Bristow J."/>
            <person name="Eisen J.A."/>
            <person name="Markowitz V."/>
            <person name="Hugenholtz P."/>
            <person name="Kyrpides N.C."/>
            <person name="Klenk H.P."/>
            <person name="Mavromatis K."/>
        </authorList>
    </citation>
    <scope>NUCLEOTIDE SEQUENCE [LARGE SCALE GENOMIC DNA]</scope>
    <source>
        <strain evidence="3">ATCC 29530 / DSM 19594 / LMG 11500 / NCIMB 11436 / LSU 4</strain>
    </source>
</reference>
<protein>
    <submittedName>
        <fullName evidence="2">Uncharacterized protein</fullName>
    </submittedName>
</protein>
<dbReference type="EMBL" id="CP002859">
    <property type="protein sequence ID" value="AEI50123.1"/>
    <property type="molecule type" value="Genomic_DNA"/>
</dbReference>
<evidence type="ECO:0000256" key="1">
    <source>
        <dbReference type="SAM" id="Coils"/>
    </source>
</evidence>
<accession>A0A7U3ZN36</accession>
<sequence length="448" mass="51500">MAGGSDIYSKVNDLLSPLSGIVVSEDHVYKYTGGQEIKPGRIPGAKCQVEKNETQYKLGKSTYSGHVGFHRGFFPQYEASLVTHKKVRKNRFFSQMKSCGYSSTWSKTAQHTLIYSIVVIPGALQAHKWSPGEDYSMDEIYTRQVCLLGSVDRTAFSFTENSEKTNRFSVQVYKKIYLVESLIKKNMKIAFLTLFLAVMTLKSANAQETGSLQPSPKDELLRNENVVLKQKVNGLQRNNRILKKKNAALNTENKLLINKITFLKQDSTTTHIDLEKNIKEKNRLADQYNADVHSLQTRVTQLDDSLKQYVSLESEIKNIRMVISDLKLAMRSYNLSQNILVPKIKNYFIFNQSKYNFIDGSANKVWAQESIEQLIPRRLIGQKKIRTKVNYTLIFRVHPLDPFKTLMDVRVESMKENDNDLDVQSNQMTKFQNRLLKNIDTLLSDYLY</sequence>
<evidence type="ECO:0000313" key="3">
    <source>
        <dbReference type="Proteomes" id="UP000000493"/>
    </source>
</evidence>
<proteinExistence type="predicted"/>
<keyword evidence="1" id="KW-0175">Coiled coil</keyword>
<name>A0A7U3ZN36_RUNSL</name>
<reference evidence="3" key="1">
    <citation type="submission" date="2011-06" db="EMBL/GenBank/DDBJ databases">
        <title>The complete genome of chromosome of Runella slithyformis DSM 19594.</title>
        <authorList>
            <consortium name="US DOE Joint Genome Institute (JGI-PGF)"/>
            <person name="Lucas S."/>
            <person name="Han J."/>
            <person name="Lapidus A."/>
            <person name="Bruce D."/>
            <person name="Goodwin L."/>
            <person name="Pitluck S."/>
            <person name="Peters L."/>
            <person name="Kyrpides N."/>
            <person name="Mavromatis K."/>
            <person name="Ivanova N."/>
            <person name="Ovchinnikova G."/>
            <person name="Zhang X."/>
            <person name="Misra M."/>
            <person name="Detter J.C."/>
            <person name="Tapia R."/>
            <person name="Han C."/>
            <person name="Land M."/>
            <person name="Hauser L."/>
            <person name="Markowitz V."/>
            <person name="Cheng J.-F."/>
            <person name="Hugenholtz P."/>
            <person name="Woyke T."/>
            <person name="Wu D."/>
            <person name="Tindall B."/>
            <person name="Faehrich R."/>
            <person name="Brambilla E."/>
            <person name="Klenk H.-P."/>
            <person name="Eisen J.A."/>
        </authorList>
    </citation>
    <scope>NUCLEOTIDE SEQUENCE [LARGE SCALE GENOMIC DNA]</scope>
    <source>
        <strain evidence="3">ATCC 29530 / DSM 19594 / LMG 11500 / NCIMB 11436 / LSU 4</strain>
    </source>
</reference>
<dbReference type="Proteomes" id="UP000000493">
    <property type="component" value="Chromosome"/>
</dbReference>
<feature type="coiled-coil region" evidence="1">
    <location>
        <begin position="225"/>
        <end position="298"/>
    </location>
</feature>
<organism evidence="2 3">
    <name type="scientific">Runella slithyformis (strain ATCC 29530 / DSM 19594 / LMG 11500 / NCIMB 11436 / LSU 4)</name>
    <dbReference type="NCBI Taxonomy" id="761193"/>
    <lineage>
        <taxon>Bacteria</taxon>
        <taxon>Pseudomonadati</taxon>
        <taxon>Bacteroidota</taxon>
        <taxon>Cytophagia</taxon>
        <taxon>Cytophagales</taxon>
        <taxon>Spirosomataceae</taxon>
        <taxon>Runella</taxon>
    </lineage>
</organism>
<dbReference type="KEGG" id="rsi:Runsl_3765"/>
<gene>
    <name evidence="2" type="ordered locus">Runsl_3765</name>
</gene>
<keyword evidence="3" id="KW-1185">Reference proteome</keyword>
<dbReference type="AlphaFoldDB" id="A0A7U3ZN36"/>